<dbReference type="AlphaFoldDB" id="A0A318RB42"/>
<dbReference type="Pfam" id="PF12697">
    <property type="entry name" value="Abhydrolase_6"/>
    <property type="match status" value="1"/>
</dbReference>
<protein>
    <submittedName>
        <fullName evidence="2">Lipase</fullName>
    </submittedName>
</protein>
<keyword evidence="3" id="KW-1185">Reference proteome</keyword>
<dbReference type="GO" id="GO:0047372">
    <property type="term" value="F:monoacylglycerol lipase activity"/>
    <property type="evidence" value="ECO:0007669"/>
    <property type="project" value="TreeGrafter"/>
</dbReference>
<dbReference type="InterPro" id="IPR000639">
    <property type="entry name" value="Epox_hydrolase-like"/>
</dbReference>
<proteinExistence type="predicted"/>
<feature type="domain" description="AB hydrolase-1" evidence="1">
    <location>
        <begin position="17"/>
        <end position="250"/>
    </location>
</feature>
<dbReference type="InterPro" id="IPR029058">
    <property type="entry name" value="AB_hydrolase_fold"/>
</dbReference>
<dbReference type="OrthoDB" id="3193334at2"/>
<comment type="caution">
    <text evidence="2">The sequence shown here is derived from an EMBL/GenBank/DDBJ whole genome shotgun (WGS) entry which is preliminary data.</text>
</comment>
<dbReference type="Gene3D" id="3.40.50.1820">
    <property type="entry name" value="alpha/beta hydrolase"/>
    <property type="match status" value="1"/>
</dbReference>
<reference evidence="2 3" key="1">
    <citation type="submission" date="2018-06" db="EMBL/GenBank/DDBJ databases">
        <title>Genomic Encyclopedia of Type Strains, Phase IV (KMG-IV): sequencing the most valuable type-strain genomes for metagenomic binning, comparative biology and taxonomic classification.</title>
        <authorList>
            <person name="Goeker M."/>
        </authorList>
    </citation>
    <scope>NUCLEOTIDE SEQUENCE [LARGE SCALE GENOMIC DNA]</scope>
    <source>
        <strain evidence="2 3">DSM 45521</strain>
    </source>
</reference>
<accession>A0A318RB42</accession>
<dbReference type="SUPFAM" id="SSF53474">
    <property type="entry name" value="alpha/beta-Hydrolases"/>
    <property type="match status" value="1"/>
</dbReference>
<dbReference type="PANTHER" id="PTHR43798">
    <property type="entry name" value="MONOACYLGLYCEROL LIPASE"/>
    <property type="match status" value="1"/>
</dbReference>
<dbReference type="Proteomes" id="UP000247591">
    <property type="component" value="Unassembled WGS sequence"/>
</dbReference>
<name>A0A318RB42_WILLI</name>
<dbReference type="PANTHER" id="PTHR43798:SF5">
    <property type="entry name" value="MONOACYLGLYCEROL LIPASE ABHD6"/>
    <property type="match status" value="1"/>
</dbReference>
<evidence type="ECO:0000313" key="3">
    <source>
        <dbReference type="Proteomes" id="UP000247591"/>
    </source>
</evidence>
<dbReference type="PRINTS" id="PR00111">
    <property type="entry name" value="ABHYDROLASE"/>
</dbReference>
<organism evidence="2 3">
    <name type="scientific">Williamsia limnetica</name>
    <dbReference type="NCBI Taxonomy" id="882452"/>
    <lineage>
        <taxon>Bacteria</taxon>
        <taxon>Bacillati</taxon>
        <taxon>Actinomycetota</taxon>
        <taxon>Actinomycetes</taxon>
        <taxon>Mycobacteriales</taxon>
        <taxon>Nocardiaceae</taxon>
        <taxon>Williamsia</taxon>
    </lineage>
</organism>
<dbReference type="PRINTS" id="PR00412">
    <property type="entry name" value="EPOXHYDRLASE"/>
</dbReference>
<dbReference type="InterPro" id="IPR000073">
    <property type="entry name" value="AB_hydrolase_1"/>
</dbReference>
<dbReference type="RefSeq" id="WP_110472264.1">
    <property type="nucleotide sequence ID" value="NZ_QJSP01000019.1"/>
</dbReference>
<evidence type="ECO:0000313" key="2">
    <source>
        <dbReference type="EMBL" id="PYE12993.1"/>
    </source>
</evidence>
<dbReference type="GO" id="GO:0046464">
    <property type="term" value="P:acylglycerol catabolic process"/>
    <property type="evidence" value="ECO:0007669"/>
    <property type="project" value="TreeGrafter"/>
</dbReference>
<dbReference type="EMBL" id="QJSP01000019">
    <property type="protein sequence ID" value="PYE12993.1"/>
    <property type="molecule type" value="Genomic_DNA"/>
</dbReference>
<dbReference type="GO" id="GO:0016020">
    <property type="term" value="C:membrane"/>
    <property type="evidence" value="ECO:0007669"/>
    <property type="project" value="TreeGrafter"/>
</dbReference>
<gene>
    <name evidence="2" type="ORF">DFR67_119103</name>
</gene>
<evidence type="ECO:0000259" key="1">
    <source>
        <dbReference type="Pfam" id="PF12697"/>
    </source>
</evidence>
<dbReference type="InterPro" id="IPR050266">
    <property type="entry name" value="AB_hydrolase_sf"/>
</dbReference>
<sequence length="259" mass="28109">MSSLNVEVFGPADGPSVLAIHGLTGHAKRWCDLAEALPAVRVVAPDLLGHGHSPFTPPWSIEAQVGALAEVVEEYFDGPVVVVAHSYGGALALHLSRLMPDRFRRLILLDPAIGLDPAWLADVATSYMSHYDYPDEAAAREGKLGESWSELAPEVLEREIADHLIDVGDRVNWRIHPGMVVTTWSELGRPVVLPPADLPIDLVQAMRVQPPYVTAELREALSAQQGDLLTVFEEDCGHMVPFARPELTAKLVSEALSGP</sequence>